<dbReference type="InterPro" id="IPR011453">
    <property type="entry name" value="DUF1559"/>
</dbReference>
<dbReference type="InterPro" id="IPR012902">
    <property type="entry name" value="N_methyl_site"/>
</dbReference>
<gene>
    <name evidence="3" type="ORF">Pla52n_19160</name>
</gene>
<dbReference type="EMBL" id="SJPN01000002">
    <property type="protein sequence ID" value="TWU06196.1"/>
    <property type="molecule type" value="Genomic_DNA"/>
</dbReference>
<evidence type="ECO:0000313" key="3">
    <source>
        <dbReference type="EMBL" id="TWU06196.1"/>
    </source>
</evidence>
<accession>A0A5C6B4I6</accession>
<feature type="domain" description="DUF1559" evidence="2">
    <location>
        <begin position="52"/>
        <end position="284"/>
    </location>
</feature>
<reference evidence="3 4" key="1">
    <citation type="submission" date="2019-02" db="EMBL/GenBank/DDBJ databases">
        <title>Deep-cultivation of Planctomycetes and their phenomic and genomic characterization uncovers novel biology.</title>
        <authorList>
            <person name="Wiegand S."/>
            <person name="Jogler M."/>
            <person name="Boedeker C."/>
            <person name="Pinto D."/>
            <person name="Vollmers J."/>
            <person name="Rivas-Marin E."/>
            <person name="Kohn T."/>
            <person name="Peeters S.H."/>
            <person name="Heuer A."/>
            <person name="Rast P."/>
            <person name="Oberbeckmann S."/>
            <person name="Bunk B."/>
            <person name="Jeske O."/>
            <person name="Meyerdierks A."/>
            <person name="Storesund J.E."/>
            <person name="Kallscheuer N."/>
            <person name="Luecker S."/>
            <person name="Lage O.M."/>
            <person name="Pohl T."/>
            <person name="Merkel B.J."/>
            <person name="Hornburger P."/>
            <person name="Mueller R.-W."/>
            <person name="Bruemmer F."/>
            <person name="Labrenz M."/>
            <person name="Spormann A.M."/>
            <person name="Op Den Camp H."/>
            <person name="Overmann J."/>
            <person name="Amann R."/>
            <person name="Jetten M.S.M."/>
            <person name="Mascher T."/>
            <person name="Medema M.H."/>
            <person name="Devos D.P."/>
            <person name="Kaster A.-K."/>
            <person name="Ovreas L."/>
            <person name="Rohde M."/>
            <person name="Galperin M.Y."/>
            <person name="Jogler C."/>
        </authorList>
    </citation>
    <scope>NUCLEOTIDE SEQUENCE [LARGE SCALE GENOMIC DNA]</scope>
    <source>
        <strain evidence="3 4">Pla52n</strain>
    </source>
</reference>
<dbReference type="RefSeq" id="WP_146519311.1">
    <property type="nucleotide sequence ID" value="NZ_CP151726.1"/>
</dbReference>
<dbReference type="InterPro" id="IPR045584">
    <property type="entry name" value="Pilin-like"/>
</dbReference>
<organism evidence="3 4">
    <name type="scientific">Stieleria varia</name>
    <dbReference type="NCBI Taxonomy" id="2528005"/>
    <lineage>
        <taxon>Bacteria</taxon>
        <taxon>Pseudomonadati</taxon>
        <taxon>Planctomycetota</taxon>
        <taxon>Planctomycetia</taxon>
        <taxon>Pirellulales</taxon>
        <taxon>Pirellulaceae</taxon>
        <taxon>Stieleria</taxon>
    </lineage>
</organism>
<evidence type="ECO:0000313" key="4">
    <source>
        <dbReference type="Proteomes" id="UP000320176"/>
    </source>
</evidence>
<dbReference type="Pfam" id="PF07596">
    <property type="entry name" value="SBP_bac_10"/>
    <property type="match status" value="1"/>
</dbReference>
<dbReference type="Pfam" id="PF07963">
    <property type="entry name" value="N_methyl"/>
    <property type="match status" value="1"/>
</dbReference>
<keyword evidence="1" id="KW-1133">Transmembrane helix</keyword>
<keyword evidence="1" id="KW-0472">Membrane</keyword>
<dbReference type="NCBIfam" id="TIGR02532">
    <property type="entry name" value="IV_pilin_GFxxxE"/>
    <property type="match status" value="1"/>
</dbReference>
<dbReference type="SUPFAM" id="SSF54523">
    <property type="entry name" value="Pili subunits"/>
    <property type="match status" value="1"/>
</dbReference>
<keyword evidence="1" id="KW-0812">Transmembrane</keyword>
<protein>
    <recommendedName>
        <fullName evidence="2">DUF1559 domain-containing protein</fullName>
    </recommendedName>
</protein>
<sequence>MRRRPYSIPVEHLCSEKRPQYESLRNAFTLIELLVAIAIIGILVGLLLPGVQAAREATRRTQCSNQVRQVALAFHNHQNQFKHLPSGGWRFDTPPTYVGSNPVIGAEQRAGWAFQLLPFIEATATWQAGVEESIGLPTQVYFCPSRRSAQTITVPDNYDPPITGGDITHALIDYAASNRDGTGVVRRFSPRRMRDILDGTSDTLLVAEKRLNVTFVGTPQDDDNEGYTAGWNTDTMRSTLKQPLPDIKGLGDGDDRFGSSHPGLFIIALADGSCRTVDYSIDSEVFRQLGDIDDGSVIEEY</sequence>
<evidence type="ECO:0000259" key="2">
    <source>
        <dbReference type="Pfam" id="PF07596"/>
    </source>
</evidence>
<proteinExistence type="predicted"/>
<dbReference type="Proteomes" id="UP000320176">
    <property type="component" value="Unassembled WGS sequence"/>
</dbReference>
<evidence type="ECO:0000256" key="1">
    <source>
        <dbReference type="SAM" id="Phobius"/>
    </source>
</evidence>
<name>A0A5C6B4I6_9BACT</name>
<comment type="caution">
    <text evidence="3">The sequence shown here is derived from an EMBL/GenBank/DDBJ whole genome shotgun (WGS) entry which is preliminary data.</text>
</comment>
<feature type="transmembrane region" description="Helical" evidence="1">
    <location>
        <begin position="27"/>
        <end position="48"/>
    </location>
</feature>
<keyword evidence="4" id="KW-1185">Reference proteome</keyword>
<dbReference type="AlphaFoldDB" id="A0A5C6B4I6"/>
<dbReference type="PANTHER" id="PTHR30093">
    <property type="entry name" value="GENERAL SECRETION PATHWAY PROTEIN G"/>
    <property type="match status" value="1"/>
</dbReference>
<dbReference type="OrthoDB" id="255848at2"/>
<dbReference type="Gene3D" id="3.30.700.10">
    <property type="entry name" value="Glycoprotein, Type 4 Pilin"/>
    <property type="match status" value="1"/>
</dbReference>
<dbReference type="PANTHER" id="PTHR30093:SF2">
    <property type="entry name" value="TYPE II SECRETION SYSTEM PROTEIN H"/>
    <property type="match status" value="1"/>
</dbReference>